<accession>A0ABQ0JD21</accession>
<comment type="caution">
    <text evidence="1">The sequence shown here is derived from an EMBL/GenBank/DDBJ whole genome shotgun (WGS) entry which is preliminary data.</text>
</comment>
<organism evidence="1 2">
    <name type="scientific">Vibrio variabilis</name>
    <dbReference type="NCBI Taxonomy" id="990271"/>
    <lineage>
        <taxon>Bacteria</taxon>
        <taxon>Pseudomonadati</taxon>
        <taxon>Pseudomonadota</taxon>
        <taxon>Gammaproteobacteria</taxon>
        <taxon>Vibrionales</taxon>
        <taxon>Vibrionaceae</taxon>
        <taxon>Vibrio</taxon>
    </lineage>
</organism>
<protein>
    <submittedName>
        <fullName evidence="1">Uncharacterized protein</fullName>
    </submittedName>
</protein>
<evidence type="ECO:0000313" key="1">
    <source>
        <dbReference type="EMBL" id="GAL26649.1"/>
    </source>
</evidence>
<reference evidence="2" key="1">
    <citation type="submission" date="2014-09" db="EMBL/GenBank/DDBJ databases">
        <title>Vibrio variabilis JCM 19239. (C206) whole genome shotgun sequence.</title>
        <authorList>
            <person name="Sawabe T."/>
            <person name="Meirelles P."/>
            <person name="Nakanishi M."/>
            <person name="Sayaka M."/>
            <person name="Hattori M."/>
            <person name="Ohkuma M."/>
        </authorList>
    </citation>
    <scope>NUCLEOTIDE SEQUENCE [LARGE SCALE GENOMIC DNA]</scope>
    <source>
        <strain evidence="2">JCM 19239</strain>
    </source>
</reference>
<keyword evidence="2" id="KW-1185">Reference proteome</keyword>
<dbReference type="Proteomes" id="UP000029223">
    <property type="component" value="Unassembled WGS sequence"/>
</dbReference>
<dbReference type="EMBL" id="BBMS01000020">
    <property type="protein sequence ID" value="GAL26649.1"/>
    <property type="molecule type" value="Genomic_DNA"/>
</dbReference>
<name>A0ABQ0JD21_9VIBR</name>
<evidence type="ECO:0000313" key="2">
    <source>
        <dbReference type="Proteomes" id="UP000029223"/>
    </source>
</evidence>
<gene>
    <name evidence="1" type="ORF">JCM19239_151</name>
</gene>
<sequence>MVANHIWVNNITPLLGKLNAKPKYVTRGNGGYGFAELADLLISMR</sequence>
<proteinExistence type="predicted"/>